<dbReference type="EMBL" id="VICG01000004">
    <property type="protein sequence ID" value="KAA8573208.1"/>
    <property type="molecule type" value="Genomic_DNA"/>
</dbReference>
<sequence>MDIILNAFKMSRYVSQSYHIPNLSHTIFHILVTSGIESCARRVDLWLNESYKTTTAVPVAQPSTKLIVFSHLRILSDDKQELTGDHTRVTTRLAILYGELVVLTDGAGDGDGDYDYDYDAVSCELFTVLVVNQPSIPALSRPLMIVPINQSIILSSLITIFTIFLPHHHYHHHHPPPPHQLKPPSSHLHANNPTQPQASISQQVNT</sequence>
<feature type="region of interest" description="Disordered" evidence="1">
    <location>
        <begin position="171"/>
        <end position="206"/>
    </location>
</feature>
<comment type="caution">
    <text evidence="2">The sequence shown here is derived from an EMBL/GenBank/DDBJ whole genome shotgun (WGS) entry which is preliminary data.</text>
</comment>
<feature type="compositionally biased region" description="Polar residues" evidence="1">
    <location>
        <begin position="191"/>
        <end position="206"/>
    </location>
</feature>
<proteinExistence type="predicted"/>
<name>A0A5M9JUL4_MONFR</name>
<dbReference type="Proteomes" id="UP000322873">
    <property type="component" value="Unassembled WGS sequence"/>
</dbReference>
<protein>
    <submittedName>
        <fullName evidence="2">Uncharacterized protein</fullName>
    </submittedName>
</protein>
<keyword evidence="3" id="KW-1185">Reference proteome</keyword>
<gene>
    <name evidence="2" type="ORF">EYC84_003710</name>
</gene>
<evidence type="ECO:0000313" key="2">
    <source>
        <dbReference type="EMBL" id="KAA8573208.1"/>
    </source>
</evidence>
<evidence type="ECO:0000256" key="1">
    <source>
        <dbReference type="SAM" id="MobiDB-lite"/>
    </source>
</evidence>
<evidence type="ECO:0000313" key="3">
    <source>
        <dbReference type="Proteomes" id="UP000322873"/>
    </source>
</evidence>
<reference evidence="2 3" key="1">
    <citation type="submission" date="2019-06" db="EMBL/GenBank/DDBJ databases">
        <title>Genome Sequence of the Brown Rot Fungal Pathogen Monilinia fructicola.</title>
        <authorList>
            <person name="De Miccolis Angelini R.M."/>
            <person name="Landi L."/>
            <person name="Abate D."/>
            <person name="Pollastro S."/>
            <person name="Romanazzi G."/>
            <person name="Faretra F."/>
        </authorList>
    </citation>
    <scope>NUCLEOTIDE SEQUENCE [LARGE SCALE GENOMIC DNA]</scope>
    <source>
        <strain evidence="2 3">Mfrc123</strain>
    </source>
</reference>
<organism evidence="2 3">
    <name type="scientific">Monilinia fructicola</name>
    <name type="common">Brown rot fungus</name>
    <name type="synonym">Ciboria fructicola</name>
    <dbReference type="NCBI Taxonomy" id="38448"/>
    <lineage>
        <taxon>Eukaryota</taxon>
        <taxon>Fungi</taxon>
        <taxon>Dikarya</taxon>
        <taxon>Ascomycota</taxon>
        <taxon>Pezizomycotina</taxon>
        <taxon>Leotiomycetes</taxon>
        <taxon>Helotiales</taxon>
        <taxon>Sclerotiniaceae</taxon>
        <taxon>Monilinia</taxon>
    </lineage>
</organism>
<accession>A0A5M9JUL4</accession>
<dbReference type="AlphaFoldDB" id="A0A5M9JUL4"/>